<gene>
    <name evidence="2" type="ORF">A3G51_00455</name>
</gene>
<protein>
    <submittedName>
        <fullName evidence="2">Uncharacterized protein</fullName>
    </submittedName>
</protein>
<keyword evidence="1" id="KW-1133">Transmembrane helix</keyword>
<proteinExistence type="predicted"/>
<feature type="transmembrane region" description="Helical" evidence="1">
    <location>
        <begin position="69"/>
        <end position="89"/>
    </location>
</feature>
<dbReference type="EMBL" id="MGKY01000008">
    <property type="protein sequence ID" value="OGN33949.1"/>
    <property type="molecule type" value="Genomic_DNA"/>
</dbReference>
<keyword evidence="1" id="KW-0472">Membrane</keyword>
<evidence type="ECO:0000256" key="1">
    <source>
        <dbReference type="SAM" id="Phobius"/>
    </source>
</evidence>
<reference evidence="2 3" key="1">
    <citation type="journal article" date="2016" name="Nat. Commun.">
        <title>Thousands of microbial genomes shed light on interconnected biogeochemical processes in an aquifer system.</title>
        <authorList>
            <person name="Anantharaman K."/>
            <person name="Brown C.T."/>
            <person name="Hug L.A."/>
            <person name="Sharon I."/>
            <person name="Castelle C.J."/>
            <person name="Probst A.J."/>
            <person name="Thomas B.C."/>
            <person name="Singh A."/>
            <person name="Wilkins M.J."/>
            <person name="Karaoz U."/>
            <person name="Brodie E.L."/>
            <person name="Williams K.H."/>
            <person name="Hubbard S.S."/>
            <person name="Banfield J.F."/>
        </authorList>
    </citation>
    <scope>NUCLEOTIDE SEQUENCE [LARGE SCALE GENOMIC DNA]</scope>
</reference>
<sequence length="177" mass="20424">MNEEKIELQKRELADIKTYFLDMAKYSDKRQHEVDDHFTFSQLTVASIIFALSLNILKIVAESFIWVRIFYIGGLVLLLLSLMFGVIHFNMKNKFWKSNGLKFSEVFNLWKSAENRSLLSKDEEFITSIKIQTKLGENAILGKKDSISQDGRASDWQSMTLIFGALLETISLIITIF</sequence>
<dbReference type="Proteomes" id="UP000177745">
    <property type="component" value="Unassembled WGS sequence"/>
</dbReference>
<feature type="transmembrane region" description="Helical" evidence="1">
    <location>
        <begin position="38"/>
        <end position="57"/>
    </location>
</feature>
<evidence type="ECO:0000313" key="2">
    <source>
        <dbReference type="EMBL" id="OGN33949.1"/>
    </source>
</evidence>
<accession>A0A1F8HAE7</accession>
<keyword evidence="1" id="KW-0812">Transmembrane</keyword>
<evidence type="ECO:0000313" key="3">
    <source>
        <dbReference type="Proteomes" id="UP000177745"/>
    </source>
</evidence>
<name>A0A1F8HAE7_9BACT</name>
<dbReference type="AlphaFoldDB" id="A0A1F8HAE7"/>
<organism evidence="2 3">
    <name type="scientific">Candidatus Yanofskybacteria bacterium RIFCSPLOWO2_12_FULL_43_11b</name>
    <dbReference type="NCBI Taxonomy" id="1802710"/>
    <lineage>
        <taxon>Bacteria</taxon>
        <taxon>Candidatus Yanofskyibacteriota</taxon>
    </lineage>
</organism>
<comment type="caution">
    <text evidence="2">The sequence shown here is derived from an EMBL/GenBank/DDBJ whole genome shotgun (WGS) entry which is preliminary data.</text>
</comment>